<evidence type="ECO:0000313" key="2">
    <source>
        <dbReference type="EMBL" id="KAF4670051.1"/>
    </source>
</evidence>
<dbReference type="Proteomes" id="UP000572268">
    <property type="component" value="Unassembled WGS sequence"/>
</dbReference>
<evidence type="ECO:0000256" key="1">
    <source>
        <dbReference type="SAM" id="SignalP"/>
    </source>
</evidence>
<sequence length="233" mass="26506">MRRSTTAVLLSSLPIAIATKGASKGASKAPSDNFPPRIPSFFDVAKNATRCYYNNGKTSTEEYASLDIYVEANIVRTHAINCPTTRKRHAFMASYAHSATLESYRPYYPDIDPTYEFVGGPSNDTGWDPLRKLHQDAFRRERHELYAAVERKKPTVAYMFEIHYGWQTEAGQDVVDKLASLCSAVLREIEKWGKTYNRLCGRYKKSADKAVSDGYFEDWKFRTMRGVTRVTQA</sequence>
<organism evidence="2 3">
    <name type="scientific">Perkinsus olseni</name>
    <name type="common">Perkinsus atlanticus</name>
    <dbReference type="NCBI Taxonomy" id="32597"/>
    <lineage>
        <taxon>Eukaryota</taxon>
        <taxon>Sar</taxon>
        <taxon>Alveolata</taxon>
        <taxon>Perkinsozoa</taxon>
        <taxon>Perkinsea</taxon>
        <taxon>Perkinsida</taxon>
        <taxon>Perkinsidae</taxon>
        <taxon>Perkinsus</taxon>
    </lineage>
</organism>
<protein>
    <submittedName>
        <fullName evidence="2">Uncharacterized protein</fullName>
    </submittedName>
</protein>
<reference evidence="2 3" key="1">
    <citation type="submission" date="2020-04" db="EMBL/GenBank/DDBJ databases">
        <title>Perkinsus olseni comparative genomics.</title>
        <authorList>
            <person name="Bogema D.R."/>
        </authorList>
    </citation>
    <scope>NUCLEOTIDE SEQUENCE [LARGE SCALE GENOMIC DNA]</scope>
    <source>
        <strain evidence="2">ATCC PRA-31</strain>
    </source>
</reference>
<feature type="signal peptide" evidence="1">
    <location>
        <begin position="1"/>
        <end position="18"/>
    </location>
</feature>
<feature type="chain" id="PRO_5029506634" evidence="1">
    <location>
        <begin position="19"/>
        <end position="233"/>
    </location>
</feature>
<dbReference type="AlphaFoldDB" id="A0A7J6MGE0"/>
<name>A0A7J6MGE0_PEROL</name>
<comment type="caution">
    <text evidence="2">The sequence shown here is derived from an EMBL/GenBank/DDBJ whole genome shotgun (WGS) entry which is preliminary data.</text>
</comment>
<keyword evidence="1" id="KW-0732">Signal</keyword>
<proteinExistence type="predicted"/>
<evidence type="ECO:0000313" key="3">
    <source>
        <dbReference type="Proteomes" id="UP000572268"/>
    </source>
</evidence>
<accession>A0A7J6MGE0</accession>
<dbReference type="EMBL" id="JABANN010000128">
    <property type="protein sequence ID" value="KAF4670051.1"/>
    <property type="molecule type" value="Genomic_DNA"/>
</dbReference>
<gene>
    <name evidence="2" type="ORF">FOL46_001031</name>
</gene>